<dbReference type="AlphaFoldDB" id="A0A319BCW6"/>
<evidence type="ECO:0000313" key="2">
    <source>
        <dbReference type="Proteomes" id="UP000248405"/>
    </source>
</evidence>
<dbReference type="OrthoDB" id="2431938at2759"/>
<dbReference type="InterPro" id="IPR050562">
    <property type="entry name" value="FAD_mOase_fung"/>
</dbReference>
<dbReference type="PANTHER" id="PTHR47356">
    <property type="entry name" value="FAD-DEPENDENT MONOOXYGENASE ASQG-RELATED"/>
    <property type="match status" value="1"/>
</dbReference>
<keyword evidence="2" id="KW-1185">Reference proteome</keyword>
<dbReference type="EMBL" id="KZ821620">
    <property type="protein sequence ID" value="PYH70517.1"/>
    <property type="molecule type" value="Genomic_DNA"/>
</dbReference>
<reference evidence="1" key="1">
    <citation type="submission" date="2016-12" db="EMBL/GenBank/DDBJ databases">
        <title>The genomes of Aspergillus section Nigri reveals drivers in fungal speciation.</title>
        <authorList>
            <consortium name="DOE Joint Genome Institute"/>
            <person name="Vesth T.C."/>
            <person name="Nybo J."/>
            <person name="Theobald S."/>
            <person name="Brandl J."/>
            <person name="Frisvad J.C."/>
            <person name="Nielsen K.F."/>
            <person name="Lyhne E.K."/>
            <person name="Kogle M.E."/>
            <person name="Kuo A."/>
            <person name="Riley R."/>
            <person name="Clum A."/>
            <person name="Nolan M."/>
            <person name="Lipzen A."/>
            <person name="Salamov A."/>
            <person name="Henrissat B."/>
            <person name="Wiebenga A."/>
            <person name="De Vries R.P."/>
            <person name="Grigoriev I.V."/>
            <person name="Mortensen U.H."/>
            <person name="Andersen M.R."/>
            <person name="Baker S.E."/>
        </authorList>
    </citation>
    <scope>NUCLEOTIDE SEQUENCE [LARGE SCALE GENOMIC DNA]</scope>
    <source>
        <strain evidence="1">CBS 113365</strain>
    </source>
</reference>
<accession>A0A319BCW6</accession>
<gene>
    <name evidence="1" type="ORF">BO88DRAFT_452040</name>
</gene>
<sequence length="99" mass="10935">MAGGSASNQESELSVEYHVHVGLSLLIPTITPGEQIVRCYDGFAVFALCGKNGAVGYFITKKLDRRFQYPEGPDHIQRNASEFCESLVDVPIRVITLMM</sequence>
<evidence type="ECO:0000313" key="1">
    <source>
        <dbReference type="EMBL" id="PYH70517.1"/>
    </source>
</evidence>
<proteinExistence type="predicted"/>
<dbReference type="PANTHER" id="PTHR47356:SF2">
    <property type="entry name" value="FAD-BINDING DOMAIN-CONTAINING PROTEIN-RELATED"/>
    <property type="match status" value="1"/>
</dbReference>
<organism evidence="1 2">
    <name type="scientific">Aspergillus vadensis (strain CBS 113365 / IMI 142717 / IBT 24658)</name>
    <dbReference type="NCBI Taxonomy" id="1448311"/>
    <lineage>
        <taxon>Eukaryota</taxon>
        <taxon>Fungi</taxon>
        <taxon>Dikarya</taxon>
        <taxon>Ascomycota</taxon>
        <taxon>Pezizomycotina</taxon>
        <taxon>Eurotiomycetes</taxon>
        <taxon>Eurotiomycetidae</taxon>
        <taxon>Eurotiales</taxon>
        <taxon>Aspergillaceae</taxon>
        <taxon>Aspergillus</taxon>
        <taxon>Aspergillus subgen. Circumdati</taxon>
    </lineage>
</organism>
<dbReference type="RefSeq" id="XP_025564311.1">
    <property type="nucleotide sequence ID" value="XM_025710671.1"/>
</dbReference>
<dbReference type="GO" id="GO:0004497">
    <property type="term" value="F:monooxygenase activity"/>
    <property type="evidence" value="ECO:0007669"/>
    <property type="project" value="InterPro"/>
</dbReference>
<dbReference type="GeneID" id="37215263"/>
<dbReference type="Proteomes" id="UP000248405">
    <property type="component" value="Unassembled WGS sequence"/>
</dbReference>
<name>A0A319BCW6_ASPVC</name>
<protein>
    <submittedName>
        <fullName evidence="1">Uncharacterized protein</fullName>
    </submittedName>
</protein>